<dbReference type="AlphaFoldDB" id="A0A371BEL2"/>
<dbReference type="PIRSF" id="PIRSF500136">
    <property type="entry name" value="UDP_ManNAc_DH"/>
    <property type="match status" value="1"/>
</dbReference>
<dbReference type="SUPFAM" id="SSF48179">
    <property type="entry name" value="6-phosphogluconate dehydrogenase C-terminal domain-like"/>
    <property type="match status" value="1"/>
</dbReference>
<evidence type="ECO:0000256" key="1">
    <source>
        <dbReference type="ARBA" id="ARBA00006601"/>
    </source>
</evidence>
<evidence type="ECO:0000313" key="7">
    <source>
        <dbReference type="Proteomes" id="UP000263993"/>
    </source>
</evidence>
<evidence type="ECO:0000256" key="3">
    <source>
        <dbReference type="ARBA" id="ARBA00023027"/>
    </source>
</evidence>
<dbReference type="NCBIfam" id="TIGR03026">
    <property type="entry name" value="NDP-sugDHase"/>
    <property type="match status" value="1"/>
</dbReference>
<dbReference type="PIRSF" id="PIRSF000124">
    <property type="entry name" value="UDPglc_GDPman_dh"/>
    <property type="match status" value="1"/>
</dbReference>
<reference evidence="7" key="1">
    <citation type="submission" date="2018-08" db="EMBL/GenBank/DDBJ databases">
        <authorList>
            <person name="Kim S.-J."/>
            <person name="Jung G.-Y."/>
        </authorList>
    </citation>
    <scope>NUCLEOTIDE SEQUENCE [LARGE SCALE GENOMIC DNA]</scope>
    <source>
        <strain evidence="7">GY_H</strain>
    </source>
</reference>
<name>A0A371BEL2_9BRAD</name>
<evidence type="ECO:0000256" key="4">
    <source>
        <dbReference type="PIRNR" id="PIRNR000124"/>
    </source>
</evidence>
<keyword evidence="3" id="KW-0520">NAD</keyword>
<dbReference type="InterPro" id="IPR036291">
    <property type="entry name" value="NAD(P)-bd_dom_sf"/>
</dbReference>
<sequence length="390" mass="42529">MGGAGHVGIPLVLAFAEAGLTVNVNDLNEKTLATLRAGKLPFIEYGAAPLLAKALAENRLVFTSTPGAIRGNGPVVVTIGTPVDEFLNPVTAAVQKCIDDLLPHINDEQLIVLRSTVFPGTTDWLHDYLQRLGRKNRIAFCPERVVQGYGIKELAEMPQIVSGTTPEAEAEAEALFARIAPEVVKVKPIEAELAKLYANAYRYIEFAATNQFYMIAKSAGADYTAIMKAMKHNYPRARTLPGPGFAAGPCLFKDTMQLAAFARNQFNIGHAAMQINEGLALHMIEDLKRQFDLSSMTVGLLGMAFKAEIDDVRASLSYKIKRTLLTNARDVLTTDPFVTTDPSLLPLDEVVKRSDLLILCTPHSAYKEHDFAGKPVADIWGCLKNANVVY</sequence>
<protein>
    <submittedName>
        <fullName evidence="6">Nucleotide sugar dehydrogenase</fullName>
    </submittedName>
</protein>
<dbReference type="Gene3D" id="3.40.50.720">
    <property type="entry name" value="NAD(P)-binding Rossmann-like Domain"/>
    <property type="match status" value="2"/>
</dbReference>
<dbReference type="SMART" id="SM00984">
    <property type="entry name" value="UDPG_MGDP_dh_C"/>
    <property type="match status" value="1"/>
</dbReference>
<evidence type="ECO:0000313" key="6">
    <source>
        <dbReference type="EMBL" id="RDV05801.1"/>
    </source>
</evidence>
<dbReference type="EMBL" id="QRGO01000001">
    <property type="protein sequence ID" value="RDV05801.1"/>
    <property type="molecule type" value="Genomic_DNA"/>
</dbReference>
<dbReference type="InterPro" id="IPR028359">
    <property type="entry name" value="UDP_ManNAc/GlcNAc_DH"/>
</dbReference>
<dbReference type="Proteomes" id="UP000263993">
    <property type="component" value="Unassembled WGS sequence"/>
</dbReference>
<keyword evidence="7" id="KW-1185">Reference proteome</keyword>
<proteinExistence type="inferred from homology"/>
<dbReference type="InterPro" id="IPR008927">
    <property type="entry name" value="6-PGluconate_DH-like_C_sf"/>
</dbReference>
<evidence type="ECO:0000256" key="2">
    <source>
        <dbReference type="ARBA" id="ARBA00023002"/>
    </source>
</evidence>
<comment type="caution">
    <text evidence="6">The sequence shown here is derived from an EMBL/GenBank/DDBJ whole genome shotgun (WGS) entry which is preliminary data.</text>
</comment>
<dbReference type="PANTHER" id="PTHR43491">
    <property type="entry name" value="UDP-N-ACETYL-D-MANNOSAMINE DEHYDROGENASE"/>
    <property type="match status" value="1"/>
</dbReference>
<dbReference type="Pfam" id="PF03720">
    <property type="entry name" value="UDPG_MGDP_dh_C"/>
    <property type="match status" value="1"/>
</dbReference>
<dbReference type="InterPro" id="IPR014027">
    <property type="entry name" value="UDP-Glc/GDP-Man_DH_C"/>
</dbReference>
<keyword evidence="2" id="KW-0560">Oxidoreductase</keyword>
<organism evidence="6 7">
    <name type="scientific">Undibacter mobilis</name>
    <dbReference type="NCBI Taxonomy" id="2292256"/>
    <lineage>
        <taxon>Bacteria</taxon>
        <taxon>Pseudomonadati</taxon>
        <taxon>Pseudomonadota</taxon>
        <taxon>Alphaproteobacteria</taxon>
        <taxon>Hyphomicrobiales</taxon>
        <taxon>Nitrobacteraceae</taxon>
        <taxon>Undibacter</taxon>
    </lineage>
</organism>
<dbReference type="InterPro" id="IPR017476">
    <property type="entry name" value="UDP-Glc/GDP-Man"/>
</dbReference>
<comment type="similarity">
    <text evidence="1 4">Belongs to the UDP-glucose/GDP-mannose dehydrogenase family.</text>
</comment>
<dbReference type="InterPro" id="IPR014026">
    <property type="entry name" value="UDP-Glc/GDP-Man_DH_dimer"/>
</dbReference>
<dbReference type="Pfam" id="PF03721">
    <property type="entry name" value="UDPG_MGDP_dh_N"/>
    <property type="match status" value="1"/>
</dbReference>
<dbReference type="SUPFAM" id="SSF52413">
    <property type="entry name" value="UDP-glucose/GDP-mannose dehydrogenase C-terminal domain"/>
    <property type="match status" value="1"/>
</dbReference>
<accession>A0A371BEL2</accession>
<dbReference type="Pfam" id="PF00984">
    <property type="entry name" value="UDPG_MGDP_dh"/>
    <property type="match status" value="1"/>
</dbReference>
<dbReference type="PANTHER" id="PTHR43491:SF2">
    <property type="entry name" value="UDP-N-ACETYL-D-MANNOSAMINE DEHYDROGENASE"/>
    <property type="match status" value="1"/>
</dbReference>
<feature type="domain" description="UDP-glucose/GDP-mannose dehydrogenase C-terminal" evidence="5">
    <location>
        <begin position="299"/>
        <end position="385"/>
    </location>
</feature>
<dbReference type="GO" id="GO:0016616">
    <property type="term" value="F:oxidoreductase activity, acting on the CH-OH group of donors, NAD or NADP as acceptor"/>
    <property type="evidence" value="ECO:0007669"/>
    <property type="project" value="InterPro"/>
</dbReference>
<dbReference type="GO" id="GO:0016628">
    <property type="term" value="F:oxidoreductase activity, acting on the CH-CH group of donors, NAD or NADP as acceptor"/>
    <property type="evidence" value="ECO:0007669"/>
    <property type="project" value="InterPro"/>
</dbReference>
<dbReference type="GO" id="GO:0051287">
    <property type="term" value="F:NAD binding"/>
    <property type="evidence" value="ECO:0007669"/>
    <property type="project" value="InterPro"/>
</dbReference>
<dbReference type="InterPro" id="IPR001732">
    <property type="entry name" value="UDP-Glc/GDP-Man_DH_N"/>
</dbReference>
<gene>
    <name evidence="6" type="ORF">DXH78_09275</name>
</gene>
<dbReference type="InterPro" id="IPR036220">
    <property type="entry name" value="UDP-Glc/GDP-Man_DH_C_sf"/>
</dbReference>
<dbReference type="SUPFAM" id="SSF51735">
    <property type="entry name" value="NAD(P)-binding Rossmann-fold domains"/>
    <property type="match status" value="1"/>
</dbReference>
<dbReference type="OrthoDB" id="9803238at2"/>
<dbReference type="GO" id="GO:0000271">
    <property type="term" value="P:polysaccharide biosynthetic process"/>
    <property type="evidence" value="ECO:0007669"/>
    <property type="project" value="InterPro"/>
</dbReference>
<evidence type="ECO:0000259" key="5">
    <source>
        <dbReference type="SMART" id="SM00984"/>
    </source>
</evidence>